<feature type="transmembrane region" description="Helical" evidence="2">
    <location>
        <begin position="35"/>
        <end position="61"/>
    </location>
</feature>
<dbReference type="AlphaFoldDB" id="A0A1N5SWW0"/>
<dbReference type="GeneID" id="41587689"/>
<feature type="region of interest" description="Disordered" evidence="1">
    <location>
        <begin position="179"/>
        <end position="224"/>
    </location>
</feature>
<dbReference type="STRING" id="1673428.CPM_0357"/>
<keyword evidence="5" id="KW-1185">Reference proteome</keyword>
<name>A0A1N5SWW0_9ARCH</name>
<keyword evidence="2" id="KW-1133">Transmembrane helix</keyword>
<keyword evidence="2" id="KW-0812">Transmembrane</keyword>
<keyword evidence="2" id="KW-0472">Membrane</keyword>
<protein>
    <submittedName>
        <fullName evidence="3">Multipass membrane protein</fullName>
    </submittedName>
</protein>
<feature type="transmembrane region" description="Helical" evidence="2">
    <location>
        <begin position="121"/>
        <end position="146"/>
    </location>
</feature>
<gene>
    <name evidence="4" type="ORF">CPM_0357</name>
    <name evidence="3" type="ORF">CSP5_0386</name>
</gene>
<dbReference type="KEGG" id="cdiv:CPM_0357"/>
<dbReference type="EMBL" id="LT671858">
    <property type="protein sequence ID" value="SIM40622.1"/>
    <property type="molecule type" value="Genomic_DNA"/>
</dbReference>
<proteinExistence type="predicted"/>
<evidence type="ECO:0000256" key="2">
    <source>
        <dbReference type="SAM" id="Phobius"/>
    </source>
</evidence>
<sequence>MRRVSAIGKPNKLRGSRAEIDLGGKKEANEIRNGFLTSIIAIALLWWIPIGGPLLSGYVAGRKSGSARNAMEVSLIMSAVIIFVSLYMISTGLQAVSFAGYYLKDGIYAFSKAPLAAYSNLIVYTETFNGVLMSMGLILPSSLIIFNSTSFLGGTMSTTAKEQGRFRIPAGRNYDIRPEEREELRPLGRGYSQYDDSPYSARSREINSWSQSREEEDPITLSKL</sequence>
<accession>A0A1N5SWW0</accession>
<dbReference type="Proteomes" id="UP000187822">
    <property type="component" value="Chromosome I"/>
</dbReference>
<evidence type="ECO:0000313" key="5">
    <source>
        <dbReference type="Proteomes" id="UP000187822"/>
    </source>
</evidence>
<reference evidence="4" key="3">
    <citation type="submission" date="2016-06" db="EMBL/GenBank/DDBJ databases">
        <authorList>
            <person name="Olsen C.W."/>
            <person name="Carey S."/>
            <person name="Hinshaw L."/>
            <person name="Karasin A.I."/>
        </authorList>
    </citation>
    <scope>NUCLEOTIDE SEQUENCE [LARGE SCALE GENOMIC DNA]</scope>
    <source>
        <strain evidence="4">PM4</strain>
    </source>
</reference>
<evidence type="ECO:0000256" key="1">
    <source>
        <dbReference type="SAM" id="MobiDB-lite"/>
    </source>
</evidence>
<reference evidence="3 6" key="1">
    <citation type="submission" date="2016-04" db="EMBL/GenBank/DDBJ databases">
        <authorList>
            <person name="Evans L.H."/>
            <person name="Alamgir A."/>
            <person name="Owens N."/>
            <person name="Weber N.D."/>
            <person name="Virtaneva K."/>
            <person name="Barbian K."/>
            <person name="Babar A."/>
            <person name="Rosenke K."/>
        </authorList>
    </citation>
    <scope>NUCLEOTIDE SEQUENCE [LARGE SCALE GENOMIC DNA]</scope>
    <source>
        <strain evidence="3">S5</strain>
        <strain evidence="6">S5(T) (JCM 30642 \VKM B-2941)</strain>
    </source>
</reference>
<dbReference type="RefSeq" id="WP_145983906.1">
    <property type="nucleotide sequence ID" value="NZ_LT671858.1"/>
</dbReference>
<dbReference type="Proteomes" id="UP000195607">
    <property type="component" value="Chromosome I"/>
</dbReference>
<evidence type="ECO:0000313" key="6">
    <source>
        <dbReference type="Proteomes" id="UP000195607"/>
    </source>
</evidence>
<evidence type="ECO:0000313" key="4">
    <source>
        <dbReference type="EMBL" id="SJK84242.1"/>
    </source>
</evidence>
<dbReference type="EMBL" id="LT719092">
    <property type="protein sequence ID" value="SJK84242.1"/>
    <property type="molecule type" value="Genomic_DNA"/>
</dbReference>
<reference evidence="5" key="2">
    <citation type="submission" date="2016-06" db="EMBL/GenBank/DDBJ databases">
        <authorList>
            <person name="Toshchakov V.S."/>
        </authorList>
    </citation>
    <scope>NUCLEOTIDE SEQUENCE [LARGE SCALE GENOMIC DNA]</scope>
    <source>
        <strain>PM4 (JCM 30641</strain>
        <strain evidence="5">\VKM B-2940)</strain>
    </source>
</reference>
<evidence type="ECO:0000313" key="3">
    <source>
        <dbReference type="EMBL" id="SIM40622.1"/>
    </source>
</evidence>
<organism evidence="3 6">
    <name type="scientific">Cuniculiplasma divulgatum</name>
    <dbReference type="NCBI Taxonomy" id="1673428"/>
    <lineage>
        <taxon>Archaea</taxon>
        <taxon>Methanobacteriati</taxon>
        <taxon>Thermoplasmatota</taxon>
        <taxon>Thermoplasmata</taxon>
        <taxon>Thermoplasmatales</taxon>
        <taxon>Cuniculiplasmataceae</taxon>
        <taxon>Cuniculiplasma</taxon>
    </lineage>
</organism>
<feature type="transmembrane region" description="Helical" evidence="2">
    <location>
        <begin position="73"/>
        <end position="101"/>
    </location>
</feature>